<comment type="catalytic activity">
    <reaction evidence="1">
        <text>ATP + protein L-histidine = ADP + protein N-phospho-L-histidine.</text>
        <dbReference type="EC" id="2.7.13.3"/>
    </reaction>
</comment>
<comment type="caution">
    <text evidence="15">The sequence shown here is derived from an EMBL/GenBank/DDBJ whole genome shotgun (WGS) entry which is preliminary data.</text>
</comment>
<proteinExistence type="predicted"/>
<gene>
    <name evidence="15" type="ORF">CHCC16736_3451</name>
</gene>
<dbReference type="GO" id="GO:0000155">
    <property type="term" value="F:phosphorelay sensor kinase activity"/>
    <property type="evidence" value="ECO:0007669"/>
    <property type="project" value="InterPro"/>
</dbReference>
<evidence type="ECO:0000256" key="5">
    <source>
        <dbReference type="ARBA" id="ARBA00022553"/>
    </source>
</evidence>
<dbReference type="EMBL" id="NILC01000021">
    <property type="protein sequence ID" value="TWL28849.1"/>
    <property type="molecule type" value="Genomic_DNA"/>
</dbReference>
<dbReference type="SMART" id="SM00387">
    <property type="entry name" value="HATPase_c"/>
    <property type="match status" value="1"/>
</dbReference>
<sequence length="531" mass="58985">MRKGVFDIKRKLTTKLTLLILTLLLLLLSVMSGLYLIILENSLKTQIQARALDMAKTLAHMPSVQKAFETDDPSRTLQPIAENARKQSGAQYIVIGSADAIRYAHPDPGKIGKPMVGGDNRRALEKGEAYVSEAVGTLGPAIRGKAPIHNENGEIVGIISVGFLIENIQDIVYQYQSKFIFLLGFVVLMGILGAVYISRNVKKSIFGLEPYEINQLYTEKQAITESVHEALIAINKHEEITLLNRKACELLRVESEDQWLGKPISELLPDTLLPEVLKTKTAQKDQELTIGNEELIVNRVPIFENEKIRGAVASFRRKTDIDELSKKLAQTSQYAEGLRAQTHEYSNKLNTIAGLIQLESYPEALELIQKENKSHQDMLQFLIHSIPDPLLSGLLLGKVNRAKELHINLEIDESSKLNALPDEMDKGKFITILGNLIENAFDAVSHKKDRSILVFLSDGADHILIEVEDSGDGIPEGEQERIFQKFYSTKTANHRGLGLFLVKEAVNALNGQIKADKSDLGGALFTVVIPK</sequence>
<dbReference type="InterPro" id="IPR029151">
    <property type="entry name" value="Sensor-like_sf"/>
</dbReference>
<dbReference type="GO" id="GO:0005524">
    <property type="term" value="F:ATP binding"/>
    <property type="evidence" value="ECO:0007669"/>
    <property type="project" value="UniProtKB-KW"/>
</dbReference>
<dbReference type="InterPro" id="IPR003594">
    <property type="entry name" value="HATPase_dom"/>
</dbReference>
<dbReference type="InterPro" id="IPR013767">
    <property type="entry name" value="PAS_fold"/>
</dbReference>
<evidence type="ECO:0000256" key="6">
    <source>
        <dbReference type="ARBA" id="ARBA00022679"/>
    </source>
</evidence>
<dbReference type="GO" id="GO:0005886">
    <property type="term" value="C:plasma membrane"/>
    <property type="evidence" value="ECO:0007669"/>
    <property type="project" value="UniProtKB-SubCell"/>
</dbReference>
<dbReference type="SUPFAM" id="SSF55890">
    <property type="entry name" value="Sporulation response regulatory protein Spo0B"/>
    <property type="match status" value="1"/>
</dbReference>
<keyword evidence="10" id="KW-0067">ATP-binding</keyword>
<dbReference type="Pfam" id="PF00989">
    <property type="entry name" value="PAS"/>
    <property type="match status" value="1"/>
</dbReference>
<reference evidence="15 16" key="1">
    <citation type="submission" date="2019-06" db="EMBL/GenBank/DDBJ databases">
        <title>Genome sequence analysis of &gt;100 Bacillus licheniformis strains suggests intrinsic resistance to this species.</title>
        <authorList>
            <person name="Wels M."/>
            <person name="Siezen R.J."/>
            <person name="Johansen E."/>
            <person name="Stuer-Lauridsen B."/>
            <person name="Bjerre K."/>
            <person name="Nielsen B.K.K."/>
        </authorList>
    </citation>
    <scope>NUCLEOTIDE SEQUENCE [LARGE SCALE GENOMIC DNA]</scope>
    <source>
        <strain evidence="15 16">BAC-16736</strain>
    </source>
</reference>
<dbReference type="InterPro" id="IPR036890">
    <property type="entry name" value="HATPase_C_sf"/>
</dbReference>
<dbReference type="InterPro" id="IPR004358">
    <property type="entry name" value="Sig_transdc_His_kin-like_C"/>
</dbReference>
<dbReference type="PANTHER" id="PTHR43547:SF3">
    <property type="entry name" value="SENSOR PROTEIN CITS"/>
    <property type="match status" value="1"/>
</dbReference>
<dbReference type="CDD" id="cd00130">
    <property type="entry name" value="PAS"/>
    <property type="match status" value="1"/>
</dbReference>
<dbReference type="Pfam" id="PF02518">
    <property type="entry name" value="HATPase_c"/>
    <property type="match status" value="1"/>
</dbReference>
<dbReference type="InterPro" id="IPR035965">
    <property type="entry name" value="PAS-like_dom_sf"/>
</dbReference>
<evidence type="ECO:0000256" key="4">
    <source>
        <dbReference type="ARBA" id="ARBA00022475"/>
    </source>
</evidence>
<keyword evidence="13 14" id="KW-0472">Membrane</keyword>
<dbReference type="RefSeq" id="WP_009328826.1">
    <property type="nucleotide sequence ID" value="NZ_BEXU01000009.1"/>
</dbReference>
<evidence type="ECO:0000256" key="9">
    <source>
        <dbReference type="ARBA" id="ARBA00022777"/>
    </source>
</evidence>
<dbReference type="CDD" id="cd18773">
    <property type="entry name" value="PDC1_HK_sensor"/>
    <property type="match status" value="1"/>
</dbReference>
<feature type="transmembrane region" description="Helical" evidence="14">
    <location>
        <begin position="179"/>
        <end position="197"/>
    </location>
</feature>
<organism evidence="15 16">
    <name type="scientific">Bacillus licheniformis</name>
    <dbReference type="NCBI Taxonomy" id="1402"/>
    <lineage>
        <taxon>Bacteria</taxon>
        <taxon>Bacillati</taxon>
        <taxon>Bacillota</taxon>
        <taxon>Bacilli</taxon>
        <taxon>Bacillales</taxon>
        <taxon>Bacillaceae</taxon>
        <taxon>Bacillus</taxon>
    </lineage>
</organism>
<dbReference type="SUPFAM" id="SSF55874">
    <property type="entry name" value="ATPase domain of HSP90 chaperone/DNA topoisomerase II/histidine kinase"/>
    <property type="match status" value="1"/>
</dbReference>
<dbReference type="AlphaFoldDB" id="A0A1Y0YJ59"/>
<dbReference type="PROSITE" id="PS50109">
    <property type="entry name" value="HIS_KIN"/>
    <property type="match status" value="1"/>
</dbReference>
<dbReference type="InterPro" id="IPR016120">
    <property type="entry name" value="Sig_transdc_His_kin_SpoOB"/>
</dbReference>
<keyword evidence="9 15" id="KW-0418">Kinase</keyword>
<evidence type="ECO:0000313" key="16">
    <source>
        <dbReference type="Proteomes" id="UP000435910"/>
    </source>
</evidence>
<keyword evidence="12" id="KW-0902">Two-component regulatory system</keyword>
<keyword evidence="6" id="KW-0808">Transferase</keyword>
<evidence type="ECO:0000256" key="2">
    <source>
        <dbReference type="ARBA" id="ARBA00004651"/>
    </source>
</evidence>
<keyword evidence="5" id="KW-0597">Phosphoprotein</keyword>
<dbReference type="InterPro" id="IPR033463">
    <property type="entry name" value="sCache_3"/>
</dbReference>
<evidence type="ECO:0000313" key="15">
    <source>
        <dbReference type="EMBL" id="TWL28849.1"/>
    </source>
</evidence>
<dbReference type="Gene3D" id="3.30.450.20">
    <property type="entry name" value="PAS domain"/>
    <property type="match status" value="2"/>
</dbReference>
<evidence type="ECO:0000256" key="12">
    <source>
        <dbReference type="ARBA" id="ARBA00023012"/>
    </source>
</evidence>
<evidence type="ECO:0000256" key="11">
    <source>
        <dbReference type="ARBA" id="ARBA00022989"/>
    </source>
</evidence>
<evidence type="ECO:0000256" key="3">
    <source>
        <dbReference type="ARBA" id="ARBA00012438"/>
    </source>
</evidence>
<keyword evidence="8" id="KW-0547">Nucleotide-binding</keyword>
<dbReference type="FunFam" id="3.30.450.20:FF:000018">
    <property type="entry name" value="Sensor histidine kinase DcuS"/>
    <property type="match status" value="1"/>
</dbReference>
<dbReference type="SMART" id="SM00091">
    <property type="entry name" value="PAS"/>
    <property type="match status" value="1"/>
</dbReference>
<accession>A0A1Y0YJ59</accession>
<dbReference type="Proteomes" id="UP000435910">
    <property type="component" value="Unassembled WGS sequence"/>
</dbReference>
<evidence type="ECO:0000256" key="14">
    <source>
        <dbReference type="SAM" id="Phobius"/>
    </source>
</evidence>
<dbReference type="Pfam" id="PF17203">
    <property type="entry name" value="sCache_3_2"/>
    <property type="match status" value="1"/>
</dbReference>
<dbReference type="GO" id="GO:0006355">
    <property type="term" value="P:regulation of DNA-templated transcription"/>
    <property type="evidence" value="ECO:0007669"/>
    <property type="project" value="InterPro"/>
</dbReference>
<dbReference type="Gene3D" id="1.10.287.130">
    <property type="match status" value="1"/>
</dbReference>
<name>A0A1Y0YJ59_BACLI</name>
<dbReference type="SUPFAM" id="SSF55785">
    <property type="entry name" value="PYP-like sensor domain (PAS domain)"/>
    <property type="match status" value="1"/>
</dbReference>
<evidence type="ECO:0000256" key="8">
    <source>
        <dbReference type="ARBA" id="ARBA00022741"/>
    </source>
</evidence>
<keyword evidence="4" id="KW-1003">Cell membrane</keyword>
<keyword evidence="11 14" id="KW-1133">Transmembrane helix</keyword>
<dbReference type="Gene3D" id="3.30.565.10">
    <property type="entry name" value="Histidine kinase-like ATPase, C-terminal domain"/>
    <property type="match status" value="1"/>
</dbReference>
<evidence type="ECO:0000256" key="7">
    <source>
        <dbReference type="ARBA" id="ARBA00022692"/>
    </source>
</evidence>
<dbReference type="InterPro" id="IPR000014">
    <property type="entry name" value="PAS"/>
</dbReference>
<dbReference type="PRINTS" id="PR00344">
    <property type="entry name" value="BCTRLSENSOR"/>
</dbReference>
<dbReference type="PANTHER" id="PTHR43547">
    <property type="entry name" value="TWO-COMPONENT HISTIDINE KINASE"/>
    <property type="match status" value="1"/>
</dbReference>
<comment type="subcellular location">
    <subcellularLocation>
        <location evidence="2">Cell membrane</location>
        <topology evidence="2">Multi-pass membrane protein</topology>
    </subcellularLocation>
</comment>
<keyword evidence="7 14" id="KW-0812">Transmembrane</keyword>
<dbReference type="EC" id="2.7.13.3" evidence="3"/>
<evidence type="ECO:0000256" key="10">
    <source>
        <dbReference type="ARBA" id="ARBA00022840"/>
    </source>
</evidence>
<evidence type="ECO:0000256" key="13">
    <source>
        <dbReference type="ARBA" id="ARBA00023136"/>
    </source>
</evidence>
<protein>
    <recommendedName>
        <fullName evidence="3">histidine kinase</fullName>
        <ecNumber evidence="3">2.7.13.3</ecNumber>
    </recommendedName>
</protein>
<dbReference type="SUPFAM" id="SSF103190">
    <property type="entry name" value="Sensory domain-like"/>
    <property type="match status" value="1"/>
</dbReference>
<dbReference type="InterPro" id="IPR005467">
    <property type="entry name" value="His_kinase_dom"/>
</dbReference>
<evidence type="ECO:0000256" key="1">
    <source>
        <dbReference type="ARBA" id="ARBA00000085"/>
    </source>
</evidence>